<dbReference type="RefSeq" id="WP_419189421.1">
    <property type="nucleotide sequence ID" value="NZ_CP036526.1"/>
</dbReference>
<dbReference type="Pfam" id="PF14559">
    <property type="entry name" value="TPR_19"/>
    <property type="match status" value="1"/>
</dbReference>
<dbReference type="AlphaFoldDB" id="A0A517P2G0"/>
<proteinExistence type="inferred from homology"/>
<evidence type="ECO:0000256" key="4">
    <source>
        <dbReference type="ARBA" id="ARBA00022676"/>
    </source>
</evidence>
<dbReference type="SUPFAM" id="SSF48452">
    <property type="entry name" value="TPR-like"/>
    <property type="match status" value="2"/>
</dbReference>
<comment type="similarity">
    <text evidence="2">Belongs to the glycosyltransferase 41 family. O-GlcNAc transferase subfamily.</text>
</comment>
<evidence type="ECO:0000256" key="5">
    <source>
        <dbReference type="ARBA" id="ARBA00022679"/>
    </source>
</evidence>
<dbReference type="InterPro" id="IPR011990">
    <property type="entry name" value="TPR-like_helical_dom_sf"/>
</dbReference>
<dbReference type="PROSITE" id="PS50005">
    <property type="entry name" value="TPR"/>
    <property type="match status" value="7"/>
</dbReference>
<evidence type="ECO:0000313" key="12">
    <source>
        <dbReference type="Proteomes" id="UP000319817"/>
    </source>
</evidence>
<dbReference type="EMBL" id="CP036526">
    <property type="protein sequence ID" value="QDT13560.1"/>
    <property type="molecule type" value="Genomic_DNA"/>
</dbReference>
<feature type="repeat" description="TPR" evidence="8">
    <location>
        <begin position="58"/>
        <end position="91"/>
    </location>
</feature>
<feature type="domain" description="O-GlcNAc transferase C-terminal" evidence="10">
    <location>
        <begin position="552"/>
        <end position="724"/>
    </location>
</feature>
<evidence type="ECO:0000313" key="11">
    <source>
        <dbReference type="EMBL" id="QDT13560.1"/>
    </source>
</evidence>
<dbReference type="InterPro" id="IPR051939">
    <property type="entry name" value="Glycosyltr_41/O-GlcNAc_trsf"/>
</dbReference>
<accession>A0A517P2G0</accession>
<dbReference type="EC" id="2.4.1.255" evidence="3"/>
<keyword evidence="12" id="KW-1185">Reference proteome</keyword>
<feature type="repeat" description="TPR" evidence="8">
    <location>
        <begin position="126"/>
        <end position="159"/>
    </location>
</feature>
<feature type="region of interest" description="Disordered" evidence="9">
    <location>
        <begin position="1"/>
        <end position="20"/>
    </location>
</feature>
<dbReference type="Gene3D" id="3.40.50.11380">
    <property type="match status" value="1"/>
</dbReference>
<dbReference type="Pfam" id="PF13844">
    <property type="entry name" value="Glyco_transf_41"/>
    <property type="match status" value="2"/>
</dbReference>
<dbReference type="InterPro" id="IPR019734">
    <property type="entry name" value="TPR_rpt"/>
</dbReference>
<dbReference type="Proteomes" id="UP000319817">
    <property type="component" value="Chromosome"/>
</dbReference>
<dbReference type="Gene3D" id="1.25.40.10">
    <property type="entry name" value="Tetratricopeptide repeat domain"/>
    <property type="match status" value="1"/>
</dbReference>
<dbReference type="SMART" id="SM00028">
    <property type="entry name" value="TPR"/>
    <property type="match status" value="9"/>
</dbReference>
<evidence type="ECO:0000256" key="9">
    <source>
        <dbReference type="SAM" id="MobiDB-lite"/>
    </source>
</evidence>
<feature type="domain" description="O-GlcNAc transferase C-terminal" evidence="10">
    <location>
        <begin position="376"/>
        <end position="526"/>
    </location>
</feature>
<evidence type="ECO:0000256" key="6">
    <source>
        <dbReference type="ARBA" id="ARBA00022737"/>
    </source>
</evidence>
<organism evidence="11 12">
    <name type="scientific">Stieleria marina</name>
    <dbReference type="NCBI Taxonomy" id="1930275"/>
    <lineage>
        <taxon>Bacteria</taxon>
        <taxon>Pseudomonadati</taxon>
        <taxon>Planctomycetota</taxon>
        <taxon>Planctomycetia</taxon>
        <taxon>Pirellulales</taxon>
        <taxon>Pirellulaceae</taxon>
        <taxon>Stieleria</taxon>
    </lineage>
</organism>
<protein>
    <recommendedName>
        <fullName evidence="3">protein O-GlcNAc transferase</fullName>
        <ecNumber evidence="3">2.4.1.255</ecNumber>
    </recommendedName>
</protein>
<evidence type="ECO:0000256" key="1">
    <source>
        <dbReference type="ARBA" id="ARBA00004922"/>
    </source>
</evidence>
<gene>
    <name evidence="11" type="primary">yrrB_2</name>
    <name evidence="11" type="ORF">K239x_55800</name>
</gene>
<keyword evidence="5" id="KW-0808">Transferase</keyword>
<dbReference type="Gene3D" id="3.40.50.2000">
    <property type="entry name" value="Glycogen Phosphorylase B"/>
    <property type="match status" value="1"/>
</dbReference>
<feature type="repeat" description="TPR" evidence="8">
    <location>
        <begin position="92"/>
        <end position="125"/>
    </location>
</feature>
<dbReference type="PANTHER" id="PTHR44835:SF1">
    <property type="entry name" value="PROTEIN O-GLCNAC TRANSFERASE"/>
    <property type="match status" value="1"/>
</dbReference>
<feature type="repeat" description="TPR" evidence="8">
    <location>
        <begin position="296"/>
        <end position="329"/>
    </location>
</feature>
<name>A0A517P2G0_9BACT</name>
<sequence length="747" mass="83909">MPSSHKKRIPKRRKRARVSLGTDDSSIIHEALDHHRRGNYEIAKQIYCKLIAQQPDNADAWHLLGMLLHATDHNTDALECLENAVTLSPNHAEYLSNLGLVYSSVQQNDRALETLRRAVAIAPKMVAARNNLGTLLLKTQQIEAAETQFQAALQIDPDFTVAAVNLGNTWQQLGRVQDAETIYRRCLSREPSNTLALTNLGESLRSQCRWSDAVDALQQAIAINPDLVDTRITLGRTLLNLAMHDEAKQQFALLIEQWPDHPKVHQYMGTTLHELHDNQAAAKTLSTALQLAPKDPYIHVALGFVHLDEGQRDLAADRFRKAIELNPAISDAHSCLLFIMSGDSAVSPDRLLDESRRWGERHGNVEPIINHCDAARKSRNANRRLRIGYVSPDFCSHPVARFIEPILQAHDRQQVEVYCYAEVPVPDARTESLRQLSDHWQFTTGRSNRQVAQLIANDNIDILVDLAGHTSRNRLEAFAFKPAPVQMTWMGYPNTTGLAAIDYRLTCETQNPIDEPSYHVEGLIRMQGGAICFAAPRKAPALQPPPMVDSACVTFGSLHRPFKITPEVQQLWAKVLHAFPRSRLLALSTYFSDETKSNLIQSLIDLGIDAARIEIRDEFGDTSYLNTYHEIDIALDVFPWAGGTTTLEALWMGVPVVARYGDRRSARSTAAIVDAIGQPNWIARSDDEYISIIDTLLKEAPGMSSIRANLRSQTQRTIANADRFTRELENVYQQAWDRWCNSIDEVH</sequence>
<dbReference type="Pfam" id="PF13424">
    <property type="entry name" value="TPR_12"/>
    <property type="match status" value="1"/>
</dbReference>
<evidence type="ECO:0000256" key="3">
    <source>
        <dbReference type="ARBA" id="ARBA00011970"/>
    </source>
</evidence>
<evidence type="ECO:0000256" key="7">
    <source>
        <dbReference type="ARBA" id="ARBA00022803"/>
    </source>
</evidence>
<dbReference type="SUPFAM" id="SSF53756">
    <property type="entry name" value="UDP-Glycosyltransferase/glycogen phosphorylase"/>
    <property type="match status" value="1"/>
</dbReference>
<dbReference type="PANTHER" id="PTHR44835">
    <property type="entry name" value="UDP-N-ACETYLGLUCOSAMINE--PEPTIDE N-ACETYLGLUCOSAMINYLTRANSFERASE SPINDLY-RELATED"/>
    <property type="match status" value="1"/>
</dbReference>
<feature type="repeat" description="TPR" evidence="8">
    <location>
        <begin position="160"/>
        <end position="193"/>
    </location>
</feature>
<feature type="compositionally biased region" description="Basic residues" evidence="9">
    <location>
        <begin position="1"/>
        <end position="17"/>
    </location>
</feature>
<evidence type="ECO:0000259" key="10">
    <source>
        <dbReference type="Pfam" id="PF13844"/>
    </source>
</evidence>
<feature type="repeat" description="TPR" evidence="8">
    <location>
        <begin position="262"/>
        <end position="295"/>
    </location>
</feature>
<evidence type="ECO:0000256" key="2">
    <source>
        <dbReference type="ARBA" id="ARBA00005386"/>
    </source>
</evidence>
<keyword evidence="4" id="KW-0328">Glycosyltransferase</keyword>
<dbReference type="Pfam" id="PF13374">
    <property type="entry name" value="TPR_10"/>
    <property type="match status" value="1"/>
</dbReference>
<dbReference type="Pfam" id="PF13181">
    <property type="entry name" value="TPR_8"/>
    <property type="match status" value="1"/>
</dbReference>
<feature type="repeat" description="TPR" evidence="8">
    <location>
        <begin position="194"/>
        <end position="227"/>
    </location>
</feature>
<dbReference type="GO" id="GO:0097363">
    <property type="term" value="F:protein O-acetylglucosaminyltransferase activity"/>
    <property type="evidence" value="ECO:0007669"/>
    <property type="project" value="UniProtKB-EC"/>
</dbReference>
<comment type="pathway">
    <text evidence="1">Protein modification; protein glycosylation.</text>
</comment>
<dbReference type="InterPro" id="IPR029489">
    <property type="entry name" value="OGT/SEC/SPY_C"/>
</dbReference>
<keyword evidence="7 8" id="KW-0802">TPR repeat</keyword>
<reference evidence="11 12" key="1">
    <citation type="submission" date="2019-02" db="EMBL/GenBank/DDBJ databases">
        <title>Deep-cultivation of Planctomycetes and their phenomic and genomic characterization uncovers novel biology.</title>
        <authorList>
            <person name="Wiegand S."/>
            <person name="Jogler M."/>
            <person name="Boedeker C."/>
            <person name="Pinto D."/>
            <person name="Vollmers J."/>
            <person name="Rivas-Marin E."/>
            <person name="Kohn T."/>
            <person name="Peeters S.H."/>
            <person name="Heuer A."/>
            <person name="Rast P."/>
            <person name="Oberbeckmann S."/>
            <person name="Bunk B."/>
            <person name="Jeske O."/>
            <person name="Meyerdierks A."/>
            <person name="Storesund J.E."/>
            <person name="Kallscheuer N."/>
            <person name="Luecker S."/>
            <person name="Lage O.M."/>
            <person name="Pohl T."/>
            <person name="Merkel B.J."/>
            <person name="Hornburger P."/>
            <person name="Mueller R.-W."/>
            <person name="Bruemmer F."/>
            <person name="Labrenz M."/>
            <person name="Spormann A.M."/>
            <person name="Op den Camp H."/>
            <person name="Overmann J."/>
            <person name="Amann R."/>
            <person name="Jetten M.S.M."/>
            <person name="Mascher T."/>
            <person name="Medema M.H."/>
            <person name="Devos D.P."/>
            <person name="Kaster A.-K."/>
            <person name="Ovreas L."/>
            <person name="Rohde M."/>
            <person name="Galperin M.Y."/>
            <person name="Jogler C."/>
        </authorList>
    </citation>
    <scope>NUCLEOTIDE SEQUENCE [LARGE SCALE GENOMIC DNA]</scope>
    <source>
        <strain evidence="11 12">K23_9</strain>
    </source>
</reference>
<evidence type="ECO:0000256" key="8">
    <source>
        <dbReference type="PROSITE-ProRule" id="PRU00339"/>
    </source>
</evidence>
<keyword evidence="6" id="KW-0677">Repeat</keyword>